<feature type="transmembrane region" description="Helical" evidence="2">
    <location>
        <begin position="173"/>
        <end position="192"/>
    </location>
</feature>
<name>A0ABQ5RTT7_9CHLO</name>
<feature type="chain" id="PRO_5046339426" description="Thioredoxin domain-containing protein" evidence="3">
    <location>
        <begin position="24"/>
        <end position="274"/>
    </location>
</feature>
<feature type="compositionally biased region" description="Low complexity" evidence="1">
    <location>
        <begin position="203"/>
        <end position="212"/>
    </location>
</feature>
<keyword evidence="2" id="KW-0812">Transmembrane</keyword>
<accession>A0ABQ5RTT7</accession>
<comment type="caution">
    <text evidence="4">The sequence shown here is derived from an EMBL/GenBank/DDBJ whole genome shotgun (WGS) entry which is preliminary data.</text>
</comment>
<evidence type="ECO:0000256" key="2">
    <source>
        <dbReference type="SAM" id="Phobius"/>
    </source>
</evidence>
<evidence type="ECO:0008006" key="6">
    <source>
        <dbReference type="Google" id="ProtNLM"/>
    </source>
</evidence>
<protein>
    <recommendedName>
        <fullName evidence="6">Thioredoxin domain-containing protein</fullName>
    </recommendedName>
</protein>
<dbReference type="PANTHER" id="PTHR19991:SF2">
    <property type="entry name" value="GH08893P"/>
    <property type="match status" value="1"/>
</dbReference>
<dbReference type="PANTHER" id="PTHR19991">
    <property type="entry name" value="L 2 01289"/>
    <property type="match status" value="1"/>
</dbReference>
<evidence type="ECO:0000313" key="5">
    <source>
        <dbReference type="Proteomes" id="UP001165090"/>
    </source>
</evidence>
<dbReference type="EMBL" id="BSDZ01000009">
    <property type="protein sequence ID" value="GLI61022.1"/>
    <property type="molecule type" value="Genomic_DNA"/>
</dbReference>
<feature type="signal peptide" evidence="3">
    <location>
        <begin position="1"/>
        <end position="23"/>
    </location>
</feature>
<dbReference type="Gene3D" id="3.40.30.10">
    <property type="entry name" value="Glutaredoxin"/>
    <property type="match status" value="1"/>
</dbReference>
<feature type="compositionally biased region" description="Low complexity" evidence="1">
    <location>
        <begin position="223"/>
        <end position="257"/>
    </location>
</feature>
<organism evidence="4 5">
    <name type="scientific">Volvox africanus</name>
    <dbReference type="NCBI Taxonomy" id="51714"/>
    <lineage>
        <taxon>Eukaryota</taxon>
        <taxon>Viridiplantae</taxon>
        <taxon>Chlorophyta</taxon>
        <taxon>core chlorophytes</taxon>
        <taxon>Chlorophyceae</taxon>
        <taxon>CS clade</taxon>
        <taxon>Chlamydomonadales</taxon>
        <taxon>Volvocaceae</taxon>
        <taxon>Volvox</taxon>
    </lineage>
</organism>
<keyword evidence="3" id="KW-0732">Signal</keyword>
<proteinExistence type="predicted"/>
<gene>
    <name evidence="4" type="ORF">VaNZ11_003285</name>
</gene>
<dbReference type="SUPFAM" id="SSF52833">
    <property type="entry name" value="Thioredoxin-like"/>
    <property type="match status" value="1"/>
</dbReference>
<reference evidence="4 5" key="1">
    <citation type="journal article" date="2023" name="IScience">
        <title>Expanded male sex-determining region conserved during the evolution of homothallism in the green alga Volvox.</title>
        <authorList>
            <person name="Yamamoto K."/>
            <person name="Matsuzaki R."/>
            <person name="Mahakham W."/>
            <person name="Heman W."/>
            <person name="Sekimoto H."/>
            <person name="Kawachi M."/>
            <person name="Minakuchi Y."/>
            <person name="Toyoda A."/>
            <person name="Nozaki H."/>
        </authorList>
    </citation>
    <scope>NUCLEOTIDE SEQUENCE [LARGE SCALE GENOMIC DNA]</scope>
    <source>
        <strain evidence="4 5">NIES-4468</strain>
    </source>
</reference>
<sequence>MRFADIANLVFLAVLFTASNVLGTSYPTELVELTDSNFEHDTQAASGQTTGIWAVLFTDSTLKRHERAVQVLQELANDEDKELIYAQVDVARNFKLAKRFGEVIFPPCILLFRNRQMYLFEQSFERADIGQQIRDFVTSGFALADPLDVPESRDRQLNLEAFEAGTKMDYKTIAIGVLMIVGGLLFQTWAVVNKDKFRPEPGTPAAASAAAAAKKKPGEEQQKQQQQEPAVGSAAKKAGKQQPQQAPAAADGPASTSGGKGGTVKGGKKGKASQ</sequence>
<evidence type="ECO:0000313" key="4">
    <source>
        <dbReference type="EMBL" id="GLI61022.1"/>
    </source>
</evidence>
<evidence type="ECO:0000256" key="1">
    <source>
        <dbReference type="SAM" id="MobiDB-lite"/>
    </source>
</evidence>
<dbReference type="InterPro" id="IPR036249">
    <property type="entry name" value="Thioredoxin-like_sf"/>
</dbReference>
<evidence type="ECO:0000256" key="3">
    <source>
        <dbReference type="SAM" id="SignalP"/>
    </source>
</evidence>
<dbReference type="Proteomes" id="UP001165090">
    <property type="component" value="Unassembled WGS sequence"/>
</dbReference>
<keyword evidence="2" id="KW-1133">Transmembrane helix</keyword>
<feature type="region of interest" description="Disordered" evidence="1">
    <location>
        <begin position="200"/>
        <end position="274"/>
    </location>
</feature>
<keyword evidence="5" id="KW-1185">Reference proteome</keyword>
<keyword evidence="2" id="KW-0472">Membrane</keyword>